<dbReference type="PROSITE" id="PS51152">
    <property type="entry name" value="NFYA_HAP2_2"/>
    <property type="match status" value="1"/>
</dbReference>
<feature type="region of interest" description="Disordered" evidence="7">
    <location>
        <begin position="1"/>
        <end position="59"/>
    </location>
</feature>
<keyword evidence="4 6" id="KW-0804">Transcription</keyword>
<keyword evidence="5 6" id="KW-0539">Nucleus</keyword>
<comment type="subunit">
    <text evidence="6">Heterotrimer.</text>
</comment>
<evidence type="ECO:0000256" key="3">
    <source>
        <dbReference type="ARBA" id="ARBA00023125"/>
    </source>
</evidence>
<feature type="compositionally biased region" description="Acidic residues" evidence="7">
    <location>
        <begin position="277"/>
        <end position="286"/>
    </location>
</feature>
<keyword evidence="2 6" id="KW-0805">Transcription regulation</keyword>
<comment type="subcellular location">
    <subcellularLocation>
        <location evidence="1 6">Nucleus</location>
    </subcellularLocation>
</comment>
<dbReference type="GO" id="GO:0003677">
    <property type="term" value="F:DNA binding"/>
    <property type="evidence" value="ECO:0007669"/>
    <property type="project" value="UniProtKB-KW"/>
</dbReference>
<dbReference type="SMART" id="SM00521">
    <property type="entry name" value="CBF"/>
    <property type="match status" value="1"/>
</dbReference>
<feature type="region of interest" description="Disordered" evidence="7">
    <location>
        <begin position="111"/>
        <end position="140"/>
    </location>
</feature>
<comment type="function">
    <text evidence="6">Component of the sequence-specific heterotrimeric transcription factor (NF-Y) which specifically recognizes a 5'-CCAAT-3' box motif found in the promoters of its target genes.</text>
</comment>
<evidence type="ECO:0000256" key="1">
    <source>
        <dbReference type="ARBA" id="ARBA00004123"/>
    </source>
</evidence>
<evidence type="ECO:0000256" key="7">
    <source>
        <dbReference type="SAM" id="MobiDB-lite"/>
    </source>
</evidence>
<dbReference type="GO" id="GO:0005634">
    <property type="term" value="C:nucleus"/>
    <property type="evidence" value="ECO:0007669"/>
    <property type="project" value="UniProtKB-SubCell"/>
</dbReference>
<protein>
    <recommendedName>
        <fullName evidence="6">Nuclear transcription factor Y subunit</fullName>
    </recommendedName>
</protein>
<keyword evidence="3 6" id="KW-0238">DNA-binding</keyword>
<evidence type="ECO:0000256" key="2">
    <source>
        <dbReference type="ARBA" id="ARBA00023015"/>
    </source>
</evidence>
<evidence type="ECO:0000256" key="6">
    <source>
        <dbReference type="RuleBase" id="RU367155"/>
    </source>
</evidence>
<sequence>MNSDPQQQGHPPEEIPSSCGDDAGHLEHTAVPQETVCPQWNDHNRFPPHHSEVAASCPVDPEAAAAEPVPLEEEVELVNPKQYERILKRREARALLWAKVHASDSRAFVARSHHASKRKRGERGYFKSLPLSAPGGTAKTQRAIEAPSAAAALPGGQRAFPSYPPPHSDTVGGVQVTWGGFPHAAQSSLEGVHMSGHFGSASTSSSSGSTTLCVPVPTQVPHAGQMSQLLEAHQQVLATARGASPSWGEVDPRTEMRKQRKTQKSRDQIRTKFFGGTEEEGWEGENGELASGVLLNAERSGPTWSGTTEVSLHEEMEPP</sequence>
<evidence type="ECO:0000256" key="5">
    <source>
        <dbReference type="ARBA" id="ARBA00023242"/>
    </source>
</evidence>
<dbReference type="Pfam" id="PF02045">
    <property type="entry name" value="CBFB_NFYA"/>
    <property type="match status" value="1"/>
</dbReference>
<dbReference type="InterPro" id="IPR001289">
    <property type="entry name" value="NFYA"/>
</dbReference>
<dbReference type="Gene3D" id="6.10.250.2430">
    <property type="match status" value="1"/>
</dbReference>
<dbReference type="EMBL" id="CDMZ01000635">
    <property type="protein sequence ID" value="CEM18420.1"/>
    <property type="molecule type" value="Genomic_DNA"/>
</dbReference>
<dbReference type="GO" id="GO:0003700">
    <property type="term" value="F:DNA-binding transcription factor activity"/>
    <property type="evidence" value="ECO:0007669"/>
    <property type="project" value="UniProtKB-UniRule"/>
</dbReference>
<dbReference type="AlphaFoldDB" id="A0A0G4FUZ8"/>
<comment type="similarity">
    <text evidence="6">Belongs to the NFYA/HAP2 subunit family.</text>
</comment>
<gene>
    <name evidence="8" type="ORF">Cvel_18781</name>
</gene>
<dbReference type="VEuPathDB" id="CryptoDB:Cvel_18781"/>
<feature type="compositionally biased region" description="Basic residues" evidence="7">
    <location>
        <begin position="111"/>
        <end position="121"/>
    </location>
</feature>
<accession>A0A0G4FUZ8</accession>
<organism evidence="8">
    <name type="scientific">Chromera velia CCMP2878</name>
    <dbReference type="NCBI Taxonomy" id="1169474"/>
    <lineage>
        <taxon>Eukaryota</taxon>
        <taxon>Sar</taxon>
        <taxon>Alveolata</taxon>
        <taxon>Colpodellida</taxon>
        <taxon>Chromeraceae</taxon>
        <taxon>Chromera</taxon>
    </lineage>
</organism>
<evidence type="ECO:0000313" key="8">
    <source>
        <dbReference type="EMBL" id="CEM18420.1"/>
    </source>
</evidence>
<feature type="compositionally biased region" description="Basic and acidic residues" evidence="7">
    <location>
        <begin position="42"/>
        <end position="52"/>
    </location>
</feature>
<reference evidence="8" key="1">
    <citation type="submission" date="2014-11" db="EMBL/GenBank/DDBJ databases">
        <authorList>
            <person name="Otto D Thomas"/>
            <person name="Naeem Raeece"/>
        </authorList>
    </citation>
    <scope>NUCLEOTIDE SEQUENCE</scope>
</reference>
<name>A0A0G4FUZ8_9ALVE</name>
<evidence type="ECO:0000256" key="4">
    <source>
        <dbReference type="ARBA" id="ARBA00023163"/>
    </source>
</evidence>
<feature type="region of interest" description="Disordered" evidence="7">
    <location>
        <begin position="242"/>
        <end position="319"/>
    </location>
</feature>
<proteinExistence type="inferred from homology"/>